<dbReference type="InterPro" id="IPR059007">
    <property type="entry name" value="ARM_At1g04390"/>
</dbReference>
<accession>A0AA88ANC0</accession>
<dbReference type="Gene3D" id="1.25.10.10">
    <property type="entry name" value="Leucine-rich Repeat Variant"/>
    <property type="match status" value="1"/>
</dbReference>
<evidence type="ECO:0000313" key="3">
    <source>
        <dbReference type="EMBL" id="GMN56552.1"/>
    </source>
</evidence>
<dbReference type="Proteomes" id="UP001187192">
    <property type="component" value="Unassembled WGS sequence"/>
</dbReference>
<evidence type="ECO:0000256" key="1">
    <source>
        <dbReference type="ARBA" id="ARBA00004906"/>
    </source>
</evidence>
<comment type="pathway">
    <text evidence="1">Protein modification; protein ubiquitination.</text>
</comment>
<name>A0AA88ANC0_FICCA</name>
<feature type="domain" description="BTB" evidence="2">
    <location>
        <begin position="842"/>
        <end position="923"/>
    </location>
</feature>
<dbReference type="EMBL" id="BTGU01000064">
    <property type="protein sequence ID" value="GMN56552.1"/>
    <property type="molecule type" value="Genomic_DNA"/>
</dbReference>
<sequence>MGSCKRGPDTNRSIAVQTRSLHQRLLQSLKLGITRPHERQGRKWQCTDFQIQKQVVHLALLGSVSRAMLQDPLLKGSIPDLLEALLWILKCKNEVILSKAADAMEKLVSALPSPSSILEAQLLDLVSPLSSLLSYHQTEVATSCAKALKLALSHTTITNEKEVWDVLESTDCVRHAVNNIRSFSRATKPIEYFQQMVALLSKVILRWPSSRYSAWRDALLLQTLYDALANSDSDPFVKVEVLRLLSTIALCGSGATKLLENGEALLEAMVQCMDSSQPRSIRMEGFKLAQCLAISEQRFFKMMSFCCESFIQAIVSGMRRQKTKSKKVDNEQISLVLEACSLALITRWGGKHHKIFWKHGIDEVLMDLLLENSDKQLHENSVSLREQISIARASLDSNYSSVIRDHIWHILGCLVIHCGEDFYTKRHQNTLSIDMLITCACVAFVNTIVKQICYSLQRESAIRVVLLMIYSPCTYIASNTRSVLSEVLKPKGGDILKQLMSRLEAIPSEKNFDRVQIMVYMMALTCYIGLPEFRMRVLEYSGVKILLTLVRWCLSNGVNVESLGSMWFSHNSFLDRACCLSSEDWEGEDIIALCSLWGLAELIKHSARIDNKLEISSCRMTYRVPELLNNLWEICINTSAPSPGVRWFATYALGSLGLYGFPSKLGNRIGDALGDKDHADTRLVLANGECLSVHGVILAVRCPSLLPHKELHLGEETFDSLLPSSTNMGGKVQKEIRLSAHVDHQALSKLLDFIYFGYLQAEEELVKKLRTLSKRCNLLPLSQMLCGKIPKWNTSFPSYDLSLALGPVGHYFSKSSTRITYFEGIISSEIDSGAFVNFTGTKDVIVQAKENDSLGWTCDVCSGLVPHMHVHKVILASSCDYLRGLFNSGMTESRSKTIKLDISWEAMVKLVAWFYSDEVSNPTSRCIWENMSVEEKLHELQPYVELCWLAEFWCLENVQEACSSVIVSHLDSSHSSRQLSVKIMQMAASLSVENLVGVAATCAAHFFRELCDSGELEDVDEVLVARIRTASVELSRERML</sequence>
<dbReference type="InterPro" id="IPR011989">
    <property type="entry name" value="ARM-like"/>
</dbReference>
<dbReference type="AlphaFoldDB" id="A0AA88ANC0"/>
<gene>
    <name evidence="3" type="ORF">TIFTF001_025665</name>
</gene>
<evidence type="ECO:0000313" key="4">
    <source>
        <dbReference type="Proteomes" id="UP001187192"/>
    </source>
</evidence>
<dbReference type="InterPro" id="IPR044953">
    <property type="entry name" value="At1g04390-like"/>
</dbReference>
<dbReference type="Pfam" id="PF00651">
    <property type="entry name" value="BTB"/>
    <property type="match status" value="1"/>
</dbReference>
<dbReference type="PROSITE" id="PS50097">
    <property type="entry name" value="BTB"/>
    <property type="match status" value="2"/>
</dbReference>
<proteinExistence type="predicted"/>
<dbReference type="PANTHER" id="PTHR35918:SF1">
    <property type="entry name" value="BTB DOMAIN-CONTAINING PROTEIN"/>
    <property type="match status" value="1"/>
</dbReference>
<dbReference type="Gene3D" id="3.30.710.10">
    <property type="entry name" value="Potassium Channel Kv1.1, Chain A"/>
    <property type="match status" value="2"/>
</dbReference>
<dbReference type="SUPFAM" id="SSF54695">
    <property type="entry name" value="POZ domain"/>
    <property type="match status" value="2"/>
</dbReference>
<dbReference type="CDD" id="cd18186">
    <property type="entry name" value="BTB_POZ_ZBTB_KLHL-like"/>
    <property type="match status" value="2"/>
</dbReference>
<feature type="domain" description="BTB" evidence="2">
    <location>
        <begin position="679"/>
        <end position="763"/>
    </location>
</feature>
<keyword evidence="4" id="KW-1185">Reference proteome</keyword>
<dbReference type="InterPro" id="IPR011333">
    <property type="entry name" value="SKP1/BTB/POZ_sf"/>
</dbReference>
<dbReference type="PANTHER" id="PTHR35918">
    <property type="entry name" value="OS06G0674800 PROTEIN"/>
    <property type="match status" value="1"/>
</dbReference>
<dbReference type="SUPFAM" id="SSF48371">
    <property type="entry name" value="ARM repeat"/>
    <property type="match status" value="1"/>
</dbReference>
<reference evidence="3" key="1">
    <citation type="submission" date="2023-07" db="EMBL/GenBank/DDBJ databases">
        <title>draft genome sequence of fig (Ficus carica).</title>
        <authorList>
            <person name="Takahashi T."/>
            <person name="Nishimura K."/>
        </authorList>
    </citation>
    <scope>NUCLEOTIDE SEQUENCE</scope>
</reference>
<evidence type="ECO:0000259" key="2">
    <source>
        <dbReference type="PROSITE" id="PS50097"/>
    </source>
</evidence>
<dbReference type="Pfam" id="PF26522">
    <property type="entry name" value="ARM_6"/>
    <property type="match status" value="1"/>
</dbReference>
<dbReference type="InterPro" id="IPR000210">
    <property type="entry name" value="BTB/POZ_dom"/>
</dbReference>
<comment type="caution">
    <text evidence="3">The sequence shown here is derived from an EMBL/GenBank/DDBJ whole genome shotgun (WGS) entry which is preliminary data.</text>
</comment>
<dbReference type="SMART" id="SM00225">
    <property type="entry name" value="BTB"/>
    <property type="match status" value="2"/>
</dbReference>
<protein>
    <recommendedName>
        <fullName evidence="2">BTB domain-containing protein</fullName>
    </recommendedName>
</protein>
<dbReference type="InterPro" id="IPR016024">
    <property type="entry name" value="ARM-type_fold"/>
</dbReference>
<organism evidence="3 4">
    <name type="scientific">Ficus carica</name>
    <name type="common">Common fig</name>
    <dbReference type="NCBI Taxonomy" id="3494"/>
    <lineage>
        <taxon>Eukaryota</taxon>
        <taxon>Viridiplantae</taxon>
        <taxon>Streptophyta</taxon>
        <taxon>Embryophyta</taxon>
        <taxon>Tracheophyta</taxon>
        <taxon>Spermatophyta</taxon>
        <taxon>Magnoliopsida</taxon>
        <taxon>eudicotyledons</taxon>
        <taxon>Gunneridae</taxon>
        <taxon>Pentapetalae</taxon>
        <taxon>rosids</taxon>
        <taxon>fabids</taxon>
        <taxon>Rosales</taxon>
        <taxon>Moraceae</taxon>
        <taxon>Ficeae</taxon>
        <taxon>Ficus</taxon>
    </lineage>
</organism>